<sequence length="146" mass="16529">MEKIYEIQRIKQVVQEVEARYIIRCPEDAARVAAHFIGDDDREVFFVMCLNTKNEVVAVHRCHIGSLNASIVHPREVFKAAILNNAASIIVAHQHPSGDVTPSKEDVEMTRRLAEAGRILGIEVLDHLVINYKAEYTSLKERGFFS</sequence>
<dbReference type="GO" id="GO:0046872">
    <property type="term" value="F:metal ion binding"/>
    <property type="evidence" value="ECO:0007669"/>
    <property type="project" value="UniProtKB-KW"/>
</dbReference>
<dbReference type="RefSeq" id="WP_071997951.1">
    <property type="nucleotide sequence ID" value="NZ_BAWO01000037.1"/>
</dbReference>
<keyword evidence="5" id="KW-0862">Zinc</keyword>
<keyword evidence="3" id="KW-0479">Metal-binding</keyword>
<keyword evidence="4" id="KW-0378">Hydrolase</keyword>
<gene>
    <name evidence="8" type="ORF">GCA01S_037_00170</name>
</gene>
<evidence type="ECO:0000256" key="5">
    <source>
        <dbReference type="ARBA" id="ARBA00022833"/>
    </source>
</evidence>
<organism evidence="8 9">
    <name type="scientific">Parageobacillus caldoxylosilyticus NBRC 107762</name>
    <dbReference type="NCBI Taxonomy" id="1220594"/>
    <lineage>
        <taxon>Bacteria</taxon>
        <taxon>Bacillati</taxon>
        <taxon>Bacillota</taxon>
        <taxon>Bacilli</taxon>
        <taxon>Bacillales</taxon>
        <taxon>Anoxybacillaceae</taxon>
        <taxon>Saccharococcus</taxon>
    </lineage>
</organism>
<proteinExistence type="inferred from homology"/>
<dbReference type="PANTHER" id="PTHR30471">
    <property type="entry name" value="DNA REPAIR PROTEIN RADC"/>
    <property type="match status" value="1"/>
</dbReference>
<dbReference type="CDD" id="cd08071">
    <property type="entry name" value="MPN_DUF2466"/>
    <property type="match status" value="1"/>
</dbReference>
<dbReference type="GO" id="GO:0008237">
    <property type="term" value="F:metallopeptidase activity"/>
    <property type="evidence" value="ECO:0007669"/>
    <property type="project" value="UniProtKB-KW"/>
</dbReference>
<dbReference type="InterPro" id="IPR001405">
    <property type="entry name" value="UPF0758"/>
</dbReference>
<keyword evidence="2" id="KW-0645">Protease</keyword>
<dbReference type="Pfam" id="PF04002">
    <property type="entry name" value="RadC"/>
    <property type="match status" value="1"/>
</dbReference>
<evidence type="ECO:0000313" key="9">
    <source>
        <dbReference type="Proteomes" id="UP000023561"/>
    </source>
</evidence>
<dbReference type="Proteomes" id="UP000023561">
    <property type="component" value="Unassembled WGS sequence"/>
</dbReference>
<dbReference type="GO" id="GO:0006508">
    <property type="term" value="P:proteolysis"/>
    <property type="evidence" value="ECO:0007669"/>
    <property type="project" value="UniProtKB-KW"/>
</dbReference>
<dbReference type="EMBL" id="BAWO01000037">
    <property type="protein sequence ID" value="GAJ40308.1"/>
    <property type="molecule type" value="Genomic_DNA"/>
</dbReference>
<comment type="similarity">
    <text evidence="1">Belongs to the UPF0758 family.</text>
</comment>
<keyword evidence="9" id="KW-1185">Reference proteome</keyword>
<name>A0A023DGE3_9BACL</name>
<evidence type="ECO:0000256" key="1">
    <source>
        <dbReference type="ARBA" id="ARBA00010243"/>
    </source>
</evidence>
<dbReference type="SUPFAM" id="SSF102712">
    <property type="entry name" value="JAB1/MPN domain"/>
    <property type="match status" value="1"/>
</dbReference>
<dbReference type="NCBIfam" id="TIGR00608">
    <property type="entry name" value="radc"/>
    <property type="match status" value="1"/>
</dbReference>
<reference evidence="8 9" key="1">
    <citation type="submission" date="2014-04" db="EMBL/GenBank/DDBJ databases">
        <title>Whole genome shotgun sequence of Geobacillus caldoxylosilyticus NBRC 107762.</title>
        <authorList>
            <person name="Hosoyama A."/>
            <person name="Hosoyama Y."/>
            <person name="Katano-Makiyama Y."/>
            <person name="Tsuchikane K."/>
            <person name="Ohji S."/>
            <person name="Ichikawa N."/>
            <person name="Yamazoe A."/>
            <person name="Fujita N."/>
        </authorList>
    </citation>
    <scope>NUCLEOTIDE SEQUENCE [LARGE SCALE GENOMIC DNA]</scope>
    <source>
        <strain evidence="8 9">NBRC 107762</strain>
    </source>
</reference>
<accession>A0A023DGE3</accession>
<evidence type="ECO:0000256" key="4">
    <source>
        <dbReference type="ARBA" id="ARBA00022801"/>
    </source>
</evidence>
<evidence type="ECO:0000256" key="6">
    <source>
        <dbReference type="ARBA" id="ARBA00023049"/>
    </source>
</evidence>
<keyword evidence="6" id="KW-0482">Metalloprotease</keyword>
<dbReference type="PANTHER" id="PTHR30471:SF3">
    <property type="entry name" value="UPF0758 PROTEIN YEES-RELATED"/>
    <property type="match status" value="1"/>
</dbReference>
<dbReference type="Gene3D" id="3.40.140.10">
    <property type="entry name" value="Cytidine Deaminase, domain 2"/>
    <property type="match status" value="1"/>
</dbReference>
<dbReference type="OrthoDB" id="9804482at2"/>
<dbReference type="PROSITE" id="PS50249">
    <property type="entry name" value="MPN"/>
    <property type="match status" value="1"/>
</dbReference>
<evidence type="ECO:0000256" key="2">
    <source>
        <dbReference type="ARBA" id="ARBA00022670"/>
    </source>
</evidence>
<evidence type="ECO:0000313" key="8">
    <source>
        <dbReference type="EMBL" id="GAJ40308.1"/>
    </source>
</evidence>
<evidence type="ECO:0000259" key="7">
    <source>
        <dbReference type="PROSITE" id="PS50249"/>
    </source>
</evidence>
<feature type="domain" description="MPN" evidence="7">
    <location>
        <begin position="22"/>
        <end position="145"/>
    </location>
</feature>
<comment type="caution">
    <text evidence="8">The sequence shown here is derived from an EMBL/GenBank/DDBJ whole genome shotgun (WGS) entry which is preliminary data.</text>
</comment>
<dbReference type="InterPro" id="IPR037518">
    <property type="entry name" value="MPN"/>
</dbReference>
<dbReference type="AlphaFoldDB" id="A0A023DGE3"/>
<evidence type="ECO:0000256" key="3">
    <source>
        <dbReference type="ARBA" id="ARBA00022723"/>
    </source>
</evidence>
<dbReference type="InterPro" id="IPR025657">
    <property type="entry name" value="RadC_JAB"/>
</dbReference>
<protein>
    <recommendedName>
        <fullName evidence="7">MPN domain-containing protein</fullName>
    </recommendedName>
</protein>